<reference evidence="2 3" key="1">
    <citation type="submission" date="2018-06" db="EMBL/GenBank/DDBJ databases">
        <authorList>
            <consortium name="Pathogen Informatics"/>
            <person name="Doyle S."/>
        </authorList>
    </citation>
    <scope>NUCLEOTIDE SEQUENCE [LARGE SCALE GENOMIC DNA]</scope>
    <source>
        <strain evidence="2 3">NCTC10742</strain>
    </source>
</reference>
<proteinExistence type="predicted"/>
<evidence type="ECO:0000313" key="3">
    <source>
        <dbReference type="Proteomes" id="UP000254291"/>
    </source>
</evidence>
<dbReference type="AlphaFoldDB" id="A0A378SHR6"/>
<dbReference type="EMBL" id="UGQM01000001">
    <property type="protein sequence ID" value="STZ42240.1"/>
    <property type="molecule type" value="Genomic_DNA"/>
</dbReference>
<organism evidence="2 3">
    <name type="scientific">Mycolicibacterium gilvum</name>
    <dbReference type="NCBI Taxonomy" id="1804"/>
    <lineage>
        <taxon>Bacteria</taxon>
        <taxon>Bacillati</taxon>
        <taxon>Actinomycetota</taxon>
        <taxon>Actinomycetes</taxon>
        <taxon>Mycobacteriales</taxon>
        <taxon>Mycobacteriaceae</taxon>
        <taxon>Mycolicibacterium</taxon>
    </lineage>
</organism>
<evidence type="ECO:0008006" key="4">
    <source>
        <dbReference type="Google" id="ProtNLM"/>
    </source>
</evidence>
<protein>
    <recommendedName>
        <fullName evidence="4">Secreted protein</fullName>
    </recommendedName>
</protein>
<feature type="chain" id="PRO_5016640622" description="Secreted protein" evidence="1">
    <location>
        <begin position="31"/>
        <end position="138"/>
    </location>
</feature>
<dbReference type="Proteomes" id="UP000254291">
    <property type="component" value="Unassembled WGS sequence"/>
</dbReference>
<dbReference type="RefSeq" id="WP_115326864.1">
    <property type="nucleotide sequence ID" value="NZ_JACKST010000078.1"/>
</dbReference>
<evidence type="ECO:0000313" key="2">
    <source>
        <dbReference type="EMBL" id="STZ42240.1"/>
    </source>
</evidence>
<accession>A0A378SHR6</accession>
<evidence type="ECO:0000256" key="1">
    <source>
        <dbReference type="SAM" id="SignalP"/>
    </source>
</evidence>
<name>A0A378SHR6_9MYCO</name>
<gene>
    <name evidence="2" type="ORF">NCTC10742_01451</name>
</gene>
<feature type="signal peptide" evidence="1">
    <location>
        <begin position="1"/>
        <end position="30"/>
    </location>
</feature>
<sequence>MNAIATKFKVTAAAAAIAATAAVAPVAANAAPAVELPAAPAIGQLAEQPAGLFGVFVVQFTGAVTRTSTYWTRYTILNYQSLLEARPQSIFAPFYQRRIDQLNAQLARYGEVEMSACFAGRSTSIVAGAYGGITTGTC</sequence>
<keyword evidence="1" id="KW-0732">Signal</keyword>